<reference evidence="1" key="1">
    <citation type="submission" date="2014-09" db="EMBL/GenBank/DDBJ databases">
        <title>Genome sequence of the luminous mushroom Mycena chlorophos for searching fungal bioluminescence genes.</title>
        <authorList>
            <person name="Tanaka Y."/>
            <person name="Kasuga D."/>
            <person name="Oba Y."/>
            <person name="Hase S."/>
            <person name="Sato K."/>
            <person name="Oba Y."/>
            <person name="Sakakibara Y."/>
        </authorList>
    </citation>
    <scope>NUCLEOTIDE SEQUENCE</scope>
</reference>
<protein>
    <submittedName>
        <fullName evidence="1">Uncharacterized protein</fullName>
    </submittedName>
</protein>
<dbReference type="EMBL" id="DF849016">
    <property type="protein sequence ID" value="GAT55421.1"/>
    <property type="molecule type" value="Genomic_DNA"/>
</dbReference>
<dbReference type="Proteomes" id="UP000815677">
    <property type="component" value="Unassembled WGS sequence"/>
</dbReference>
<evidence type="ECO:0000313" key="1">
    <source>
        <dbReference type="EMBL" id="GAT55421.1"/>
    </source>
</evidence>
<organism evidence="1 2">
    <name type="scientific">Mycena chlorophos</name>
    <name type="common">Agaric fungus</name>
    <name type="synonym">Agaricus chlorophos</name>
    <dbReference type="NCBI Taxonomy" id="658473"/>
    <lineage>
        <taxon>Eukaryota</taxon>
        <taxon>Fungi</taxon>
        <taxon>Dikarya</taxon>
        <taxon>Basidiomycota</taxon>
        <taxon>Agaricomycotina</taxon>
        <taxon>Agaricomycetes</taxon>
        <taxon>Agaricomycetidae</taxon>
        <taxon>Agaricales</taxon>
        <taxon>Marasmiineae</taxon>
        <taxon>Mycenaceae</taxon>
        <taxon>Mycena</taxon>
    </lineage>
</organism>
<evidence type="ECO:0000313" key="2">
    <source>
        <dbReference type="Proteomes" id="UP000815677"/>
    </source>
</evidence>
<sequence length="156" mass="17924">MRVNGAFTSNGQHGGFVRLGDASYSLRVLRSWFHLRQPCQRKVARETFLVELDREAPVVPATPAMHTRSLELFARDFSCSWAKGASTYTTERQRDERAVMYPRSPQQRRPRCPRRGEQGEWRISADSGSQDAVGRRTDITACERVRLGLVRRNNRC</sequence>
<keyword evidence="2" id="KW-1185">Reference proteome</keyword>
<name>A0ABQ0LZS4_MYCCL</name>
<gene>
    <name evidence="1" type="ORF">MCHLO_12196</name>
</gene>
<accession>A0ABQ0LZS4</accession>
<proteinExistence type="predicted"/>